<evidence type="ECO:0000256" key="2">
    <source>
        <dbReference type="SAM" id="MobiDB-lite"/>
    </source>
</evidence>
<evidence type="ECO:0000256" key="3">
    <source>
        <dbReference type="SAM" id="Phobius"/>
    </source>
</evidence>
<sequence>MSNVQESRIKRQSFGRSTNSPLPAVPLPAKQTTPSRRTVSSRLLTSNENQQSASCGDLLENYSMEFSNTGTPIVNVPRANSMHFDQTNLMSQPLLQSNANEALIKNRHQANMTQGVPNAPLHDYEELPDRYKTLERKNLLDERLNNPSMSVSGNQVNCVQSQQKPTNGHDFPRERQNPMYSGIRAGSPFPSVVDTATSEKQRDDSKISERCGCILVICFIVSILISLLSIVLVILIVLGILSPVTTSGEVRLQNDVDGLKLELKKLQTQVTSNQQKLNQLSERSEKTSEILQSVTTNIQNQSSIPSEIQNYMTSLNSSQVNKVFGSLTSFFSSKCRYHTFAIGGSSTQKTMESGEYFVEKGYVVTGATCSSSSGYTASLKSVETGAVATKFQRSYNCICVRTTDAAETEASSRKECRIHYWQCPSDAN</sequence>
<keyword evidence="3" id="KW-1133">Transmembrane helix</keyword>
<gene>
    <name evidence="4" type="primary">LOC100179998</name>
</gene>
<feature type="coiled-coil region" evidence="1">
    <location>
        <begin position="249"/>
        <end position="283"/>
    </location>
</feature>
<keyword evidence="1" id="KW-0175">Coiled coil</keyword>
<feature type="region of interest" description="Disordered" evidence="2">
    <location>
        <begin position="1"/>
        <end position="52"/>
    </location>
</feature>
<reference evidence="4" key="1">
    <citation type="submission" date="2020-04" db="EMBL/GenBank/DDBJ databases">
        <authorList>
            <person name="Neveu A P."/>
        </authorList>
    </citation>
    <scope>NUCLEOTIDE SEQUENCE</scope>
    <source>
        <tissue evidence="4">Whole embryo</tissue>
    </source>
</reference>
<protein>
    <submittedName>
        <fullName evidence="4">Uncharacterized protein LOC100179998</fullName>
    </submittedName>
</protein>
<name>A0A6F9DGK6_9ASCI</name>
<dbReference type="EMBL" id="LR786680">
    <property type="protein sequence ID" value="CAB3262495.1"/>
    <property type="molecule type" value="mRNA"/>
</dbReference>
<proteinExistence type="evidence at transcript level"/>
<organism evidence="4">
    <name type="scientific">Phallusia mammillata</name>
    <dbReference type="NCBI Taxonomy" id="59560"/>
    <lineage>
        <taxon>Eukaryota</taxon>
        <taxon>Metazoa</taxon>
        <taxon>Chordata</taxon>
        <taxon>Tunicata</taxon>
        <taxon>Ascidiacea</taxon>
        <taxon>Phlebobranchia</taxon>
        <taxon>Ascidiidae</taxon>
        <taxon>Phallusia</taxon>
    </lineage>
</organism>
<accession>A0A6F9DGK6</accession>
<evidence type="ECO:0000256" key="1">
    <source>
        <dbReference type="SAM" id="Coils"/>
    </source>
</evidence>
<feature type="region of interest" description="Disordered" evidence="2">
    <location>
        <begin position="159"/>
        <end position="201"/>
    </location>
</feature>
<feature type="transmembrane region" description="Helical" evidence="3">
    <location>
        <begin position="212"/>
        <end position="241"/>
    </location>
</feature>
<keyword evidence="3" id="KW-0472">Membrane</keyword>
<keyword evidence="3" id="KW-0812">Transmembrane</keyword>
<evidence type="ECO:0000313" key="4">
    <source>
        <dbReference type="EMBL" id="CAB3262495.1"/>
    </source>
</evidence>
<feature type="compositionally biased region" description="Low complexity" evidence="2">
    <location>
        <begin position="32"/>
        <end position="46"/>
    </location>
</feature>
<dbReference type="AlphaFoldDB" id="A0A6F9DGK6"/>